<evidence type="ECO:0000256" key="1">
    <source>
        <dbReference type="SAM" id="Phobius"/>
    </source>
</evidence>
<organism evidence="2">
    <name type="scientific">Oikopleura dioica</name>
    <name type="common">Tunicate</name>
    <dbReference type="NCBI Taxonomy" id="34765"/>
    <lineage>
        <taxon>Eukaryota</taxon>
        <taxon>Metazoa</taxon>
        <taxon>Chordata</taxon>
        <taxon>Tunicata</taxon>
        <taxon>Appendicularia</taxon>
        <taxon>Copelata</taxon>
        <taxon>Oikopleuridae</taxon>
        <taxon>Oikopleura</taxon>
    </lineage>
</organism>
<evidence type="ECO:0000313" key="2">
    <source>
        <dbReference type="EMBL" id="CBY13900.1"/>
    </source>
</evidence>
<keyword evidence="1" id="KW-1133">Transmembrane helix</keyword>
<keyword evidence="3" id="KW-1185">Reference proteome</keyword>
<keyword evidence="1" id="KW-0472">Membrane</keyword>
<dbReference type="AlphaFoldDB" id="E4XW45"/>
<name>E4XW45_OIKDI</name>
<feature type="transmembrane region" description="Helical" evidence="1">
    <location>
        <begin position="72"/>
        <end position="90"/>
    </location>
</feature>
<proteinExistence type="predicted"/>
<sequence length="118" mass="13666">MTKGDALKRNITDTETPVLEEVALEEKLKNMKLDLEDTDNGIRVAELPVILENSDVNVVPYPQFKQLPQDRSMPLVISFIFILFVSVILFNHRRKIIAFILEGGQRRRSQRYTRVSHT</sequence>
<reference evidence="2" key="1">
    <citation type="journal article" date="2010" name="Science">
        <title>Plasticity of animal genome architecture unmasked by rapid evolution of a pelagic tunicate.</title>
        <authorList>
            <person name="Denoeud F."/>
            <person name="Henriet S."/>
            <person name="Mungpakdee S."/>
            <person name="Aury J.M."/>
            <person name="Da Silva C."/>
            <person name="Brinkmann H."/>
            <person name="Mikhaleva J."/>
            <person name="Olsen L.C."/>
            <person name="Jubin C."/>
            <person name="Canestro C."/>
            <person name="Bouquet J.M."/>
            <person name="Danks G."/>
            <person name="Poulain J."/>
            <person name="Campsteijn C."/>
            <person name="Adamski M."/>
            <person name="Cross I."/>
            <person name="Yadetie F."/>
            <person name="Muffato M."/>
            <person name="Louis A."/>
            <person name="Butcher S."/>
            <person name="Tsagkogeorga G."/>
            <person name="Konrad A."/>
            <person name="Singh S."/>
            <person name="Jensen M.F."/>
            <person name="Cong E.H."/>
            <person name="Eikeseth-Otteraa H."/>
            <person name="Noel B."/>
            <person name="Anthouard V."/>
            <person name="Porcel B.M."/>
            <person name="Kachouri-Lafond R."/>
            <person name="Nishino A."/>
            <person name="Ugolini M."/>
            <person name="Chourrout P."/>
            <person name="Nishida H."/>
            <person name="Aasland R."/>
            <person name="Huzurbazar S."/>
            <person name="Westhof E."/>
            <person name="Delsuc F."/>
            <person name="Lehrach H."/>
            <person name="Reinhardt R."/>
            <person name="Weissenbach J."/>
            <person name="Roy S.W."/>
            <person name="Artiguenave F."/>
            <person name="Postlethwait J.H."/>
            <person name="Manak J.R."/>
            <person name="Thompson E.M."/>
            <person name="Jaillon O."/>
            <person name="Du Pasquier L."/>
            <person name="Boudinot P."/>
            <person name="Liberles D.A."/>
            <person name="Volff J.N."/>
            <person name="Philippe H."/>
            <person name="Lenhard B."/>
            <person name="Roest Crollius H."/>
            <person name="Wincker P."/>
            <person name="Chourrout D."/>
        </authorList>
    </citation>
    <scope>NUCLEOTIDE SEQUENCE [LARGE SCALE GENOMIC DNA]</scope>
</reference>
<protein>
    <submittedName>
        <fullName evidence="2">Uncharacterized protein</fullName>
    </submittedName>
</protein>
<accession>E4XW45</accession>
<dbReference type="EMBL" id="FN653231">
    <property type="protein sequence ID" value="CBY13900.1"/>
    <property type="molecule type" value="Genomic_DNA"/>
</dbReference>
<gene>
    <name evidence="2" type="ORF">GSOID_T00006855001</name>
</gene>
<dbReference type="InParanoid" id="E4XW45"/>
<evidence type="ECO:0000313" key="3">
    <source>
        <dbReference type="Proteomes" id="UP000001307"/>
    </source>
</evidence>
<keyword evidence="1" id="KW-0812">Transmembrane</keyword>
<dbReference type="Proteomes" id="UP000001307">
    <property type="component" value="Unassembled WGS sequence"/>
</dbReference>